<reference evidence="2" key="2">
    <citation type="submission" date="2024-06" db="UniProtKB">
        <authorList>
            <consortium name="EnsemblMetazoa"/>
        </authorList>
    </citation>
    <scope>IDENTIFICATION</scope>
</reference>
<dbReference type="Pfam" id="PF06119">
    <property type="entry name" value="NIDO"/>
    <property type="match status" value="1"/>
</dbReference>
<dbReference type="AlphaFoldDB" id="A0AAN0JL47"/>
<keyword evidence="3" id="KW-1185">Reference proteome</keyword>
<reference evidence="3" key="1">
    <citation type="journal article" date="2010" name="Nature">
        <title>The Amphimedon queenslandica genome and the evolution of animal complexity.</title>
        <authorList>
            <person name="Srivastava M."/>
            <person name="Simakov O."/>
            <person name="Chapman J."/>
            <person name="Fahey B."/>
            <person name="Gauthier M.E."/>
            <person name="Mitros T."/>
            <person name="Richards G.S."/>
            <person name="Conaco C."/>
            <person name="Dacre M."/>
            <person name="Hellsten U."/>
            <person name="Larroux C."/>
            <person name="Putnam N.H."/>
            <person name="Stanke M."/>
            <person name="Adamska M."/>
            <person name="Darling A."/>
            <person name="Degnan S.M."/>
            <person name="Oakley T.H."/>
            <person name="Plachetzki D.C."/>
            <person name="Zhai Y."/>
            <person name="Adamski M."/>
            <person name="Calcino A."/>
            <person name="Cummins S.F."/>
            <person name="Goodstein D.M."/>
            <person name="Harris C."/>
            <person name="Jackson D.J."/>
            <person name="Leys S.P."/>
            <person name="Shu S."/>
            <person name="Woodcroft B.J."/>
            <person name="Vervoort M."/>
            <person name="Kosik K.S."/>
            <person name="Manning G."/>
            <person name="Degnan B.M."/>
            <person name="Rokhsar D.S."/>
        </authorList>
    </citation>
    <scope>NUCLEOTIDE SEQUENCE [LARGE SCALE GENOMIC DNA]</scope>
</reference>
<name>A0AAN0JL47_AMPQE</name>
<dbReference type="KEGG" id="aqu:109586010"/>
<sequence>MGSVVLRRTILVILSTCYTNGLLLSDLYPYGTEYGDSMSIGSGLYRPTPLLAPIDNLVILSPAGLTATSYRIYRDGSLVLENGANWISLSLLRILTGHFLNTKIYGRITTDQVLVKRAMDQINEEFPNTFCSTSPPTQLIIATWIDYLKFGSNSGSNFQLIVVSGRCNTFGIAFLCKCEHYIS</sequence>
<protein>
    <recommendedName>
        <fullName evidence="1">NIDO domain-containing protein</fullName>
    </recommendedName>
</protein>
<dbReference type="RefSeq" id="XP_019857733.1">
    <property type="nucleotide sequence ID" value="XM_020002174.1"/>
</dbReference>
<feature type="domain" description="NIDO" evidence="1">
    <location>
        <begin position="103"/>
        <end position="174"/>
    </location>
</feature>
<dbReference type="GO" id="GO:0007160">
    <property type="term" value="P:cell-matrix adhesion"/>
    <property type="evidence" value="ECO:0007669"/>
    <property type="project" value="InterPro"/>
</dbReference>
<evidence type="ECO:0000313" key="3">
    <source>
        <dbReference type="Proteomes" id="UP000007879"/>
    </source>
</evidence>
<dbReference type="Proteomes" id="UP000007879">
    <property type="component" value="Unassembled WGS sequence"/>
</dbReference>
<organism evidence="2 3">
    <name type="scientific">Amphimedon queenslandica</name>
    <name type="common">Sponge</name>
    <dbReference type="NCBI Taxonomy" id="400682"/>
    <lineage>
        <taxon>Eukaryota</taxon>
        <taxon>Metazoa</taxon>
        <taxon>Porifera</taxon>
        <taxon>Demospongiae</taxon>
        <taxon>Heteroscleromorpha</taxon>
        <taxon>Haplosclerida</taxon>
        <taxon>Niphatidae</taxon>
        <taxon>Amphimedon</taxon>
    </lineage>
</organism>
<proteinExistence type="predicted"/>
<dbReference type="InterPro" id="IPR003886">
    <property type="entry name" value="NIDO_dom"/>
</dbReference>
<dbReference type="EnsemblMetazoa" id="XM_020002174.1">
    <property type="protein sequence ID" value="XP_019857733.1"/>
    <property type="gene ID" value="LOC109586010"/>
</dbReference>
<dbReference type="GeneID" id="109586010"/>
<accession>A0AAN0JL47</accession>
<evidence type="ECO:0000259" key="1">
    <source>
        <dbReference type="Pfam" id="PF06119"/>
    </source>
</evidence>
<evidence type="ECO:0000313" key="2">
    <source>
        <dbReference type="EnsemblMetazoa" id="XP_019857733.1"/>
    </source>
</evidence>